<accession>A0A974E2R4</accession>
<dbReference type="EMBL" id="CM004466">
    <property type="protein sequence ID" value="OCU01548.1"/>
    <property type="molecule type" value="Genomic_DNA"/>
</dbReference>
<name>A0A974E2R4_XENLA</name>
<sequence>MNIMGYKYLALSSHGNCEDVSLDDCVLDTATKLSCSAPYLKPIPLPGCIRDEFPQKPLTST</sequence>
<dbReference type="AlphaFoldDB" id="A0A974E2R4"/>
<proteinExistence type="predicted"/>
<organism evidence="1 2">
    <name type="scientific">Xenopus laevis</name>
    <name type="common">African clawed frog</name>
    <dbReference type="NCBI Taxonomy" id="8355"/>
    <lineage>
        <taxon>Eukaryota</taxon>
        <taxon>Metazoa</taxon>
        <taxon>Chordata</taxon>
        <taxon>Craniata</taxon>
        <taxon>Vertebrata</taxon>
        <taxon>Euteleostomi</taxon>
        <taxon>Amphibia</taxon>
        <taxon>Batrachia</taxon>
        <taxon>Anura</taxon>
        <taxon>Pipoidea</taxon>
        <taxon>Pipidae</taxon>
        <taxon>Xenopodinae</taxon>
        <taxon>Xenopus</taxon>
        <taxon>Xenopus</taxon>
    </lineage>
</organism>
<dbReference type="Proteomes" id="UP000694892">
    <property type="component" value="Chromosome 1L"/>
</dbReference>
<gene>
    <name evidence="1" type="ORF">XELAEV_18007339mg</name>
</gene>
<evidence type="ECO:0000313" key="1">
    <source>
        <dbReference type="EMBL" id="OCU01548.1"/>
    </source>
</evidence>
<evidence type="ECO:0000313" key="2">
    <source>
        <dbReference type="Proteomes" id="UP000694892"/>
    </source>
</evidence>
<protein>
    <submittedName>
        <fullName evidence="1">Uncharacterized protein</fullName>
    </submittedName>
</protein>
<reference evidence="2" key="1">
    <citation type="journal article" date="2016" name="Nature">
        <title>Genome evolution in the allotetraploid frog Xenopus laevis.</title>
        <authorList>
            <person name="Session A.M."/>
            <person name="Uno Y."/>
            <person name="Kwon T."/>
            <person name="Chapman J.A."/>
            <person name="Toyoda A."/>
            <person name="Takahashi S."/>
            <person name="Fukui A."/>
            <person name="Hikosaka A."/>
            <person name="Suzuki A."/>
            <person name="Kondo M."/>
            <person name="van Heeringen S.J."/>
            <person name="Quigley I."/>
            <person name="Heinz S."/>
            <person name="Ogino H."/>
            <person name="Ochi H."/>
            <person name="Hellsten U."/>
            <person name="Lyons J.B."/>
            <person name="Simakov O."/>
            <person name="Putnam N."/>
            <person name="Stites J."/>
            <person name="Kuroki Y."/>
            <person name="Tanaka T."/>
            <person name="Michiue T."/>
            <person name="Watanabe M."/>
            <person name="Bogdanovic O."/>
            <person name="Lister R."/>
            <person name="Georgiou G."/>
            <person name="Paranjpe S.S."/>
            <person name="van Kruijsbergen I."/>
            <person name="Shu S."/>
            <person name="Carlson J."/>
            <person name="Kinoshita T."/>
            <person name="Ohta Y."/>
            <person name="Mawaribuchi S."/>
            <person name="Jenkins J."/>
            <person name="Grimwood J."/>
            <person name="Schmutz J."/>
            <person name="Mitros T."/>
            <person name="Mozaffari S.V."/>
            <person name="Suzuki Y."/>
            <person name="Haramoto Y."/>
            <person name="Yamamoto T.S."/>
            <person name="Takagi C."/>
            <person name="Heald R."/>
            <person name="Miller K."/>
            <person name="Haudenschild C."/>
            <person name="Kitzman J."/>
            <person name="Nakayama T."/>
            <person name="Izutsu Y."/>
            <person name="Robert J."/>
            <person name="Fortriede J."/>
            <person name="Burns K."/>
            <person name="Lotay V."/>
            <person name="Karimi K."/>
            <person name="Yasuoka Y."/>
            <person name="Dichmann D.S."/>
            <person name="Flajnik M.F."/>
            <person name="Houston D.W."/>
            <person name="Shendure J."/>
            <person name="DuPasquier L."/>
            <person name="Vize P.D."/>
            <person name="Zorn A.M."/>
            <person name="Ito M."/>
            <person name="Marcotte E.M."/>
            <person name="Wallingford J.B."/>
            <person name="Ito Y."/>
            <person name="Asashima M."/>
            <person name="Ueno N."/>
            <person name="Matsuda Y."/>
            <person name="Veenstra G.J."/>
            <person name="Fujiyama A."/>
            <person name="Harland R.M."/>
            <person name="Taira M."/>
            <person name="Rokhsar D.S."/>
        </authorList>
    </citation>
    <scope>NUCLEOTIDE SEQUENCE [LARGE SCALE GENOMIC DNA]</scope>
    <source>
        <strain evidence="2">J</strain>
    </source>
</reference>